<dbReference type="Proteomes" id="UP000053105">
    <property type="component" value="Unassembled WGS sequence"/>
</dbReference>
<dbReference type="OrthoDB" id="10039049at2759"/>
<organism evidence="2 3">
    <name type="scientific">Melipona quadrifasciata</name>
    <dbReference type="NCBI Taxonomy" id="166423"/>
    <lineage>
        <taxon>Eukaryota</taxon>
        <taxon>Metazoa</taxon>
        <taxon>Ecdysozoa</taxon>
        <taxon>Arthropoda</taxon>
        <taxon>Hexapoda</taxon>
        <taxon>Insecta</taxon>
        <taxon>Pterygota</taxon>
        <taxon>Neoptera</taxon>
        <taxon>Endopterygota</taxon>
        <taxon>Hymenoptera</taxon>
        <taxon>Apocrita</taxon>
        <taxon>Aculeata</taxon>
        <taxon>Apoidea</taxon>
        <taxon>Anthophila</taxon>
        <taxon>Apidae</taxon>
        <taxon>Melipona</taxon>
    </lineage>
</organism>
<evidence type="ECO:0000313" key="2">
    <source>
        <dbReference type="EMBL" id="KOX75903.1"/>
    </source>
</evidence>
<dbReference type="AlphaFoldDB" id="A0A0M9A4Q8"/>
<keyword evidence="1" id="KW-0732">Signal</keyword>
<feature type="chain" id="PRO_5005831129" evidence="1">
    <location>
        <begin position="24"/>
        <end position="238"/>
    </location>
</feature>
<dbReference type="EMBL" id="KQ435756">
    <property type="protein sequence ID" value="KOX75903.1"/>
    <property type="molecule type" value="Genomic_DNA"/>
</dbReference>
<evidence type="ECO:0000313" key="3">
    <source>
        <dbReference type="Proteomes" id="UP000053105"/>
    </source>
</evidence>
<feature type="signal peptide" evidence="1">
    <location>
        <begin position="1"/>
        <end position="23"/>
    </location>
</feature>
<gene>
    <name evidence="2" type="ORF">WN51_12333</name>
</gene>
<name>A0A0M9A4Q8_9HYME</name>
<evidence type="ECO:0000256" key="1">
    <source>
        <dbReference type="SAM" id="SignalP"/>
    </source>
</evidence>
<proteinExistence type="predicted"/>
<sequence>MAELQISRFVVLLAHLMVVLVLAQNPIEEKTTFEAAFQVICGKDCTLEATFELHYTQISLYYSGLISRYNADATKISDWLIWVTVDVVAFSDEYRMPDENSPLYRLTATQFDLQQTAMGSLILAISVRKQITGAIAQYQTTPLLLEVYATPPGESRDSNQPIANFRCISVAPEEARFSGLPPLKSLSFSDKINRELIANVGRTVNDGIWFERRCEEEEEREEEVRVANEANVAVWLTI</sequence>
<keyword evidence="3" id="KW-1185">Reference proteome</keyword>
<protein>
    <submittedName>
        <fullName evidence="2">Uncharacterized protein</fullName>
    </submittedName>
</protein>
<reference evidence="2 3" key="1">
    <citation type="submission" date="2015-07" db="EMBL/GenBank/DDBJ databases">
        <title>The genome of Melipona quadrifasciata.</title>
        <authorList>
            <person name="Pan H."/>
            <person name="Kapheim K."/>
        </authorList>
    </citation>
    <scope>NUCLEOTIDE SEQUENCE [LARGE SCALE GENOMIC DNA]</scope>
    <source>
        <strain evidence="2">0111107301</strain>
        <tissue evidence="2">Whole body</tissue>
    </source>
</reference>
<accession>A0A0M9A4Q8</accession>